<dbReference type="PANTHER" id="PTHR34835:SF90">
    <property type="entry name" value="AMINOTRANSFERASE-LIKE PLANT MOBILE DOMAIN-CONTAINING PROTEIN"/>
    <property type="match status" value="1"/>
</dbReference>
<evidence type="ECO:0000313" key="3">
    <source>
        <dbReference type="Proteomes" id="UP001153076"/>
    </source>
</evidence>
<evidence type="ECO:0000256" key="1">
    <source>
        <dbReference type="SAM" id="MobiDB-lite"/>
    </source>
</evidence>
<feature type="region of interest" description="Disordered" evidence="1">
    <location>
        <begin position="1"/>
        <end position="43"/>
    </location>
</feature>
<evidence type="ECO:0000313" key="2">
    <source>
        <dbReference type="EMBL" id="KAJ8439696.1"/>
    </source>
</evidence>
<comment type="caution">
    <text evidence="2">The sequence shown here is derived from an EMBL/GenBank/DDBJ whole genome shotgun (WGS) entry which is preliminary data.</text>
</comment>
<name>A0A9Q1QFJ0_9CARY</name>
<proteinExistence type="predicted"/>
<dbReference type="PANTHER" id="PTHR34835">
    <property type="entry name" value="OS07G0283600 PROTEIN-RELATED"/>
    <property type="match status" value="1"/>
</dbReference>
<accession>A0A9Q1QFJ0</accession>
<dbReference type="EMBL" id="JAKOGI010000210">
    <property type="protein sequence ID" value="KAJ8439696.1"/>
    <property type="molecule type" value="Genomic_DNA"/>
</dbReference>
<dbReference type="OrthoDB" id="1749534at2759"/>
<dbReference type="Proteomes" id="UP001153076">
    <property type="component" value="Unassembled WGS sequence"/>
</dbReference>
<gene>
    <name evidence="2" type="ORF">Cgig2_010193</name>
</gene>
<keyword evidence="3" id="KW-1185">Reference proteome</keyword>
<protein>
    <submittedName>
        <fullName evidence="2">Uncharacterized protein</fullName>
    </submittedName>
</protein>
<feature type="compositionally biased region" description="Basic and acidic residues" evidence="1">
    <location>
        <begin position="1"/>
        <end position="10"/>
    </location>
</feature>
<organism evidence="2 3">
    <name type="scientific">Carnegiea gigantea</name>
    <dbReference type="NCBI Taxonomy" id="171969"/>
    <lineage>
        <taxon>Eukaryota</taxon>
        <taxon>Viridiplantae</taxon>
        <taxon>Streptophyta</taxon>
        <taxon>Embryophyta</taxon>
        <taxon>Tracheophyta</taxon>
        <taxon>Spermatophyta</taxon>
        <taxon>Magnoliopsida</taxon>
        <taxon>eudicotyledons</taxon>
        <taxon>Gunneridae</taxon>
        <taxon>Pentapetalae</taxon>
        <taxon>Caryophyllales</taxon>
        <taxon>Cactineae</taxon>
        <taxon>Cactaceae</taxon>
        <taxon>Cactoideae</taxon>
        <taxon>Echinocereeae</taxon>
        <taxon>Carnegiea</taxon>
    </lineage>
</organism>
<reference evidence="2" key="1">
    <citation type="submission" date="2022-04" db="EMBL/GenBank/DDBJ databases">
        <title>Carnegiea gigantea Genome sequencing and assembly v2.</title>
        <authorList>
            <person name="Copetti D."/>
            <person name="Sanderson M.J."/>
            <person name="Burquez A."/>
            <person name="Wojciechowski M.F."/>
        </authorList>
    </citation>
    <scope>NUCLEOTIDE SEQUENCE</scope>
    <source>
        <strain evidence="2">SGP5-SGP5p</strain>
        <tissue evidence="2">Aerial part</tissue>
    </source>
</reference>
<dbReference type="AlphaFoldDB" id="A0A9Q1QFJ0"/>
<sequence length="196" mass="22627">MAQESSEKTITDSYQQPSKETDDTVEDTTYKMPPPSHVNELDSDDEVLVKRIKKIKEGTKSKPKKMELRTKAIQEMGFEGFLHLQVTELPGDLCKWLVDIFDPYSVTLYISQGKRIEITPMDVHITLALRISGKKVEEFYGKKPKDATYNQVLDAWRKDWNLQDGAPKLSQMPQYILSQTDVGESFKRNFVITTRY</sequence>